<evidence type="ECO:0000256" key="1">
    <source>
        <dbReference type="SAM" id="Phobius"/>
    </source>
</evidence>
<keyword evidence="1" id="KW-0472">Membrane</keyword>
<proteinExistence type="predicted"/>
<reference evidence="2" key="1">
    <citation type="submission" date="2023-03" db="EMBL/GenBank/DDBJ databases">
        <title>Andean soil-derived lignocellulolytic bacterial consortium as a source of novel taxa and putative plastic-active enzymes.</title>
        <authorList>
            <person name="Diaz-Garcia L."/>
            <person name="Chuvochina M."/>
            <person name="Feuerriegel G."/>
            <person name="Bunk B."/>
            <person name="Sproer C."/>
            <person name="Streit W.R."/>
            <person name="Rodriguez L.M."/>
            <person name="Overmann J."/>
            <person name="Jimenez D.J."/>
        </authorList>
    </citation>
    <scope>NUCLEOTIDE SEQUENCE</scope>
    <source>
        <strain evidence="2">MAG 833</strain>
    </source>
</reference>
<organism evidence="2 3">
    <name type="scientific">Candidatus Brevundimonas colombiensis</name>
    <dbReference type="NCBI Taxonomy" id="3121376"/>
    <lineage>
        <taxon>Bacteria</taxon>
        <taxon>Pseudomonadati</taxon>
        <taxon>Pseudomonadota</taxon>
        <taxon>Alphaproteobacteria</taxon>
        <taxon>Caulobacterales</taxon>
        <taxon>Caulobacteraceae</taxon>
        <taxon>Brevundimonas</taxon>
    </lineage>
</organism>
<dbReference type="Proteomes" id="UP001213664">
    <property type="component" value="Chromosome"/>
</dbReference>
<feature type="transmembrane region" description="Helical" evidence="1">
    <location>
        <begin position="27"/>
        <end position="48"/>
    </location>
</feature>
<evidence type="ECO:0000313" key="3">
    <source>
        <dbReference type="Proteomes" id="UP001213664"/>
    </source>
</evidence>
<name>A0AAJ5X4W1_9CAUL</name>
<keyword evidence="1" id="KW-1133">Transmembrane helix</keyword>
<evidence type="ECO:0000313" key="2">
    <source>
        <dbReference type="EMBL" id="WEK41083.1"/>
    </source>
</evidence>
<dbReference type="AlphaFoldDB" id="A0AAJ5X4W1"/>
<accession>A0AAJ5X4W1</accession>
<protein>
    <submittedName>
        <fullName evidence="2">Uncharacterized protein</fullName>
    </submittedName>
</protein>
<gene>
    <name evidence="2" type="ORF">P0Y50_05620</name>
</gene>
<dbReference type="EMBL" id="CP119326">
    <property type="protein sequence ID" value="WEK41083.1"/>
    <property type="molecule type" value="Genomic_DNA"/>
</dbReference>
<keyword evidence="1" id="KW-0812">Transmembrane</keyword>
<sequence length="52" mass="5710">MAVIHPQDRIAHLRADRHAVRRPLHPALGLAVGFGFIFVAATIVHVVFNAVM</sequence>